<sequence length="171" mass="18302">MKSENKGLIISAHINDDSYRQYFILENAVALEAKTHKHGISAGLPFAKQLLSNRSGTVLAGVRPFSALSCPQHKEGGVSRQEGSSPMSTAPRSPGTIARGPDNGTSATNRAEVTRAAASMVPTQETNQCPYHMQILTTDILTVPHKELLQHEVESVDCKAVPNSTVLPSSI</sequence>
<dbReference type="Proteomes" id="UP000296049">
    <property type="component" value="Unassembled WGS sequence"/>
</dbReference>
<evidence type="ECO:0000256" key="1">
    <source>
        <dbReference type="SAM" id="MobiDB-lite"/>
    </source>
</evidence>
<gene>
    <name evidence="2" type="ORF">Anapl_07668</name>
</gene>
<protein>
    <submittedName>
        <fullName evidence="2">Uncharacterized protein</fullName>
    </submittedName>
</protein>
<dbReference type="EMBL" id="KB742505">
    <property type="protein sequence ID" value="EOB07700.1"/>
    <property type="molecule type" value="Genomic_DNA"/>
</dbReference>
<accession>R0M0S0</accession>
<reference evidence="3" key="1">
    <citation type="journal article" date="2013" name="Nat. Genet.">
        <title>The duck genome and transcriptome provide insight into an avian influenza virus reservoir species.</title>
        <authorList>
            <person name="Huang Y."/>
            <person name="Li Y."/>
            <person name="Burt D.W."/>
            <person name="Chen H."/>
            <person name="Zhang Y."/>
            <person name="Qian W."/>
            <person name="Kim H."/>
            <person name="Gan S."/>
            <person name="Zhao Y."/>
            <person name="Li J."/>
            <person name="Yi K."/>
            <person name="Feng H."/>
            <person name="Zhu P."/>
            <person name="Li B."/>
            <person name="Liu Q."/>
            <person name="Fairley S."/>
            <person name="Magor K.E."/>
            <person name="Du Z."/>
            <person name="Hu X."/>
            <person name="Goodman L."/>
            <person name="Tafer H."/>
            <person name="Vignal A."/>
            <person name="Lee T."/>
            <person name="Kim K.W."/>
            <person name="Sheng Z."/>
            <person name="An Y."/>
            <person name="Searle S."/>
            <person name="Herrero J."/>
            <person name="Groenen M.A."/>
            <person name="Crooijmans R.P."/>
            <person name="Faraut T."/>
            <person name="Cai Q."/>
            <person name="Webster R.G."/>
            <person name="Aldridge J.R."/>
            <person name="Warren W.C."/>
            <person name="Bartschat S."/>
            <person name="Kehr S."/>
            <person name="Marz M."/>
            <person name="Stadler P.F."/>
            <person name="Smith J."/>
            <person name="Kraus R.H."/>
            <person name="Zhao Y."/>
            <person name="Ren L."/>
            <person name="Fei J."/>
            <person name="Morisson M."/>
            <person name="Kaiser P."/>
            <person name="Griffin D.K."/>
            <person name="Rao M."/>
            <person name="Pitel F."/>
            <person name="Wang J."/>
            <person name="Li N."/>
        </authorList>
    </citation>
    <scope>NUCLEOTIDE SEQUENCE [LARGE SCALE GENOMIC DNA]</scope>
</reference>
<proteinExistence type="predicted"/>
<organism evidence="2 3">
    <name type="scientific">Anas platyrhynchos</name>
    <name type="common">Mallard</name>
    <name type="synonym">Anas boschas</name>
    <dbReference type="NCBI Taxonomy" id="8839"/>
    <lineage>
        <taxon>Eukaryota</taxon>
        <taxon>Metazoa</taxon>
        <taxon>Chordata</taxon>
        <taxon>Craniata</taxon>
        <taxon>Vertebrata</taxon>
        <taxon>Euteleostomi</taxon>
        <taxon>Archelosauria</taxon>
        <taxon>Archosauria</taxon>
        <taxon>Dinosauria</taxon>
        <taxon>Saurischia</taxon>
        <taxon>Theropoda</taxon>
        <taxon>Coelurosauria</taxon>
        <taxon>Aves</taxon>
        <taxon>Neognathae</taxon>
        <taxon>Galloanserae</taxon>
        <taxon>Anseriformes</taxon>
        <taxon>Anatidae</taxon>
        <taxon>Anatinae</taxon>
        <taxon>Anas</taxon>
    </lineage>
</organism>
<dbReference type="AlphaFoldDB" id="R0M0S0"/>
<evidence type="ECO:0000313" key="2">
    <source>
        <dbReference type="EMBL" id="EOB07700.1"/>
    </source>
</evidence>
<feature type="compositionally biased region" description="Polar residues" evidence="1">
    <location>
        <begin position="81"/>
        <end position="91"/>
    </location>
</feature>
<name>R0M0S0_ANAPL</name>
<evidence type="ECO:0000313" key="3">
    <source>
        <dbReference type="Proteomes" id="UP000296049"/>
    </source>
</evidence>
<keyword evidence="3" id="KW-1185">Reference proteome</keyword>
<feature type="region of interest" description="Disordered" evidence="1">
    <location>
        <begin position="70"/>
        <end position="108"/>
    </location>
</feature>